<name>A0A9X2HU09_9SPHN</name>
<evidence type="ECO:0000256" key="1">
    <source>
        <dbReference type="SAM" id="MobiDB-lite"/>
    </source>
</evidence>
<dbReference type="EMBL" id="JAMLDY010000001">
    <property type="protein sequence ID" value="MCP3733474.1"/>
    <property type="molecule type" value="Genomic_DNA"/>
</dbReference>
<organism evidence="2 3">
    <name type="scientific">Sphingomonas liriopis</name>
    <dbReference type="NCBI Taxonomy" id="2949094"/>
    <lineage>
        <taxon>Bacteria</taxon>
        <taxon>Pseudomonadati</taxon>
        <taxon>Pseudomonadota</taxon>
        <taxon>Alphaproteobacteria</taxon>
        <taxon>Sphingomonadales</taxon>
        <taxon>Sphingomonadaceae</taxon>
        <taxon>Sphingomonas</taxon>
    </lineage>
</organism>
<reference evidence="2" key="1">
    <citation type="submission" date="2022-05" db="EMBL/GenBank/DDBJ databases">
        <title>Sphingomonas sp. strain RP10 Genome sequencing and assembly.</title>
        <authorList>
            <person name="Kim I."/>
        </authorList>
    </citation>
    <scope>NUCLEOTIDE SEQUENCE</scope>
    <source>
        <strain evidence="2">RP10</strain>
    </source>
</reference>
<sequence>MSRYGSGIVRTRHRFAWPGSSFAFSGERWTHTDTFASWCRGLGPSVTLDLNMNAARNSECWEPAYNLPVIGPRPDQQPTAIPIIPTPPRWSGNCSGKALNTDEKTGRTSTRDRRIRA</sequence>
<dbReference type="Proteomes" id="UP001139486">
    <property type="component" value="Unassembled WGS sequence"/>
</dbReference>
<feature type="compositionally biased region" description="Basic and acidic residues" evidence="1">
    <location>
        <begin position="100"/>
        <end position="117"/>
    </location>
</feature>
<feature type="region of interest" description="Disordered" evidence="1">
    <location>
        <begin position="71"/>
        <end position="117"/>
    </location>
</feature>
<dbReference type="RefSeq" id="WP_254287465.1">
    <property type="nucleotide sequence ID" value="NZ_JAMLDY010000001.1"/>
</dbReference>
<evidence type="ECO:0000313" key="2">
    <source>
        <dbReference type="EMBL" id="MCP3733474.1"/>
    </source>
</evidence>
<protein>
    <submittedName>
        <fullName evidence="2">Uncharacterized protein</fullName>
    </submittedName>
</protein>
<keyword evidence="3" id="KW-1185">Reference proteome</keyword>
<accession>A0A9X2HU09</accession>
<gene>
    <name evidence="2" type="ORF">M9979_01055</name>
</gene>
<dbReference type="AlphaFoldDB" id="A0A9X2HU09"/>
<evidence type="ECO:0000313" key="3">
    <source>
        <dbReference type="Proteomes" id="UP001139486"/>
    </source>
</evidence>
<comment type="caution">
    <text evidence="2">The sequence shown here is derived from an EMBL/GenBank/DDBJ whole genome shotgun (WGS) entry which is preliminary data.</text>
</comment>
<proteinExistence type="predicted"/>